<keyword evidence="3" id="KW-0378">Hydrolase</keyword>
<evidence type="ECO:0000313" key="3">
    <source>
        <dbReference type="EMBL" id="SUJ23992.1"/>
    </source>
</evidence>
<evidence type="ECO:0000259" key="2">
    <source>
        <dbReference type="PROSITE" id="PS51902"/>
    </source>
</evidence>
<dbReference type="InterPro" id="IPR010603">
    <property type="entry name" value="Znf_CppX_C4"/>
</dbReference>
<keyword evidence="3" id="KW-0067">ATP-binding</keyword>
<dbReference type="GO" id="GO:0006508">
    <property type="term" value="P:proteolysis"/>
    <property type="evidence" value="ECO:0007669"/>
    <property type="project" value="UniProtKB-KW"/>
</dbReference>
<feature type="domain" description="ClpX-type ZB" evidence="2">
    <location>
        <begin position="1"/>
        <end position="30"/>
    </location>
</feature>
<keyword evidence="3" id="KW-0645">Protease</keyword>
<accession>A0A380CLX9</accession>
<dbReference type="GO" id="GO:0046983">
    <property type="term" value="F:protein dimerization activity"/>
    <property type="evidence" value="ECO:0007669"/>
    <property type="project" value="InterPro"/>
</dbReference>
<dbReference type="InterPro" id="IPR038366">
    <property type="entry name" value="Znf_CppX_C4_sf"/>
</dbReference>
<dbReference type="GO" id="GO:0008233">
    <property type="term" value="F:peptidase activity"/>
    <property type="evidence" value="ECO:0007669"/>
    <property type="project" value="UniProtKB-KW"/>
</dbReference>
<dbReference type="GO" id="GO:0005524">
    <property type="term" value="F:ATP binding"/>
    <property type="evidence" value="ECO:0007669"/>
    <property type="project" value="UniProtKB-KW"/>
</dbReference>
<dbReference type="GO" id="GO:0006457">
    <property type="term" value="P:protein folding"/>
    <property type="evidence" value="ECO:0007669"/>
    <property type="project" value="UniProtKB-UniRule"/>
</dbReference>
<dbReference type="AlphaFoldDB" id="A0A380CLX9"/>
<name>A0A380CLX9_SPHSI</name>
<comment type="similarity">
    <text evidence="1">Belongs to the ClpX chaperone family.</text>
</comment>
<dbReference type="Proteomes" id="UP000254893">
    <property type="component" value="Unassembled WGS sequence"/>
</dbReference>
<dbReference type="Gene3D" id="6.20.220.10">
    <property type="entry name" value="ClpX chaperone, C4-type zinc finger domain"/>
    <property type="match status" value="1"/>
</dbReference>
<gene>
    <name evidence="3" type="primary">clpX_3</name>
    <name evidence="3" type="ORF">NCTC11388_03405</name>
</gene>
<dbReference type="GO" id="GO:0051082">
    <property type="term" value="F:unfolded protein binding"/>
    <property type="evidence" value="ECO:0007669"/>
    <property type="project" value="UniProtKB-UniRule"/>
</dbReference>
<dbReference type="GO" id="GO:0008270">
    <property type="term" value="F:zinc ion binding"/>
    <property type="evidence" value="ECO:0007669"/>
    <property type="project" value="InterPro"/>
</dbReference>
<proteinExistence type="inferred from homology"/>
<dbReference type="PROSITE" id="PS51902">
    <property type="entry name" value="CLPX_ZB"/>
    <property type="match status" value="1"/>
</dbReference>
<dbReference type="EMBL" id="UGYW01000002">
    <property type="protein sequence ID" value="SUJ23992.1"/>
    <property type="molecule type" value="Genomic_DNA"/>
</dbReference>
<keyword evidence="1" id="KW-0143">Chaperone</keyword>
<evidence type="ECO:0000256" key="1">
    <source>
        <dbReference type="PROSITE-ProRule" id="PRU01250"/>
    </source>
</evidence>
<evidence type="ECO:0000313" key="4">
    <source>
        <dbReference type="Proteomes" id="UP000254893"/>
    </source>
</evidence>
<dbReference type="InterPro" id="IPR059188">
    <property type="entry name" value="Znf_CLPX-like"/>
</dbReference>
<organism evidence="3 4">
    <name type="scientific">Sphingobacterium spiritivorum</name>
    <name type="common">Flavobacterium spiritivorum</name>
    <dbReference type="NCBI Taxonomy" id="258"/>
    <lineage>
        <taxon>Bacteria</taxon>
        <taxon>Pseudomonadati</taxon>
        <taxon>Bacteroidota</taxon>
        <taxon>Sphingobacteriia</taxon>
        <taxon>Sphingobacteriales</taxon>
        <taxon>Sphingobacteriaceae</taxon>
        <taxon>Sphingobacterium</taxon>
    </lineage>
</organism>
<reference evidence="3 4" key="1">
    <citation type="submission" date="2018-06" db="EMBL/GenBank/DDBJ databases">
        <authorList>
            <consortium name="Pathogen Informatics"/>
            <person name="Doyle S."/>
        </authorList>
    </citation>
    <scope>NUCLEOTIDE SEQUENCE [LARGE SCALE GENOMIC DNA]</scope>
    <source>
        <strain evidence="3 4">NCTC11388</strain>
    </source>
</reference>
<comment type="caution">
    <text evidence="1">Lacks conserved residue(s) required for the propagation of feature annotation.</text>
</comment>
<dbReference type="Pfam" id="PF06689">
    <property type="entry name" value="zf-C4_ClpX"/>
    <property type="match status" value="1"/>
</dbReference>
<keyword evidence="3" id="KW-0547">Nucleotide-binding</keyword>
<sequence length="72" mass="8019">MLIAGDGAHICDRCVMQANEILAEELKQRKSKSLQTALKLIRPLEIKQHLDQYVIGQDDAKKVIFGSGIQSL</sequence>
<protein>
    <submittedName>
        <fullName evidence="3">ATP-dependent Clp protease ATP-binding subunit ClpX</fullName>
    </submittedName>
</protein>